<gene>
    <name evidence="6" type="ORF">ACFSC3_06305</name>
</gene>
<keyword evidence="4" id="KW-0460">Magnesium</keyword>
<name>A0ABW4NBG0_9SPHN</name>
<dbReference type="Gene3D" id="3.20.20.60">
    <property type="entry name" value="Phosphoenolpyruvate-binding domains"/>
    <property type="match status" value="1"/>
</dbReference>
<dbReference type="PANTHER" id="PTHR32308:SF10">
    <property type="entry name" value="CITRATE LYASE SUBUNIT BETA"/>
    <property type="match status" value="1"/>
</dbReference>
<dbReference type="RefSeq" id="WP_380939541.1">
    <property type="nucleotide sequence ID" value="NZ_JBHUFC010000002.1"/>
</dbReference>
<evidence type="ECO:0000259" key="5">
    <source>
        <dbReference type="Pfam" id="PF03328"/>
    </source>
</evidence>
<comment type="cofactor">
    <cofactor evidence="1">
        <name>Mg(2+)</name>
        <dbReference type="ChEBI" id="CHEBI:18420"/>
    </cofactor>
</comment>
<dbReference type="EMBL" id="JBHUFC010000002">
    <property type="protein sequence ID" value="MFD1787176.1"/>
    <property type="molecule type" value="Genomic_DNA"/>
</dbReference>
<keyword evidence="6" id="KW-0456">Lyase</keyword>
<feature type="domain" description="HpcH/HpaI aldolase/citrate lyase" evidence="5">
    <location>
        <begin position="9"/>
        <end position="214"/>
    </location>
</feature>
<sequence length="268" mass="27825">MTTPRLAPRSLLFLPASNPRAIAKARTLAADAVLLDLEDAVANDAKAAAREAAVTSVGEGFAGKLAAIRVNMVDRAEHAADVAAVADSTADLIVLPKVERAQDAASVARTSGKPLLAMIETPRGVLAAAEIAAQSGVVGLIAGTNDLRAALRLPPTAPRECLSHALQAIVLAARAHDAWAFDGVFNRLTDADGFATEARAGRDLGFDGKTLIHPSQVDPCNTAFGPTAGEIEEAQALIAAFTGGAERFRDRMIEGMHVDQARAVLARV</sequence>
<dbReference type="PANTHER" id="PTHR32308">
    <property type="entry name" value="LYASE BETA SUBUNIT, PUTATIVE (AFU_ORTHOLOGUE AFUA_4G13030)-RELATED"/>
    <property type="match status" value="1"/>
</dbReference>
<dbReference type="InterPro" id="IPR011206">
    <property type="entry name" value="Citrate_lyase_beta/mcl1/mcl2"/>
</dbReference>
<dbReference type="Pfam" id="PF03328">
    <property type="entry name" value="HpcH_HpaI"/>
    <property type="match status" value="1"/>
</dbReference>
<evidence type="ECO:0000313" key="7">
    <source>
        <dbReference type="Proteomes" id="UP001597283"/>
    </source>
</evidence>
<comment type="similarity">
    <text evidence="2">Belongs to the HpcH/HpaI aldolase family.</text>
</comment>
<protein>
    <submittedName>
        <fullName evidence="6">HpcH/HpaI aldolase/citrate lyase family protein</fullName>
    </submittedName>
</protein>
<dbReference type="GO" id="GO:0016829">
    <property type="term" value="F:lyase activity"/>
    <property type="evidence" value="ECO:0007669"/>
    <property type="project" value="UniProtKB-KW"/>
</dbReference>
<comment type="caution">
    <text evidence="6">The sequence shown here is derived from an EMBL/GenBank/DDBJ whole genome shotgun (WGS) entry which is preliminary data.</text>
</comment>
<accession>A0ABW4NBG0</accession>
<evidence type="ECO:0000256" key="2">
    <source>
        <dbReference type="ARBA" id="ARBA00005568"/>
    </source>
</evidence>
<evidence type="ECO:0000256" key="4">
    <source>
        <dbReference type="ARBA" id="ARBA00022842"/>
    </source>
</evidence>
<keyword evidence="3" id="KW-0479">Metal-binding</keyword>
<reference evidence="7" key="1">
    <citation type="journal article" date="2019" name="Int. J. Syst. Evol. Microbiol.">
        <title>The Global Catalogue of Microorganisms (GCM) 10K type strain sequencing project: providing services to taxonomists for standard genome sequencing and annotation.</title>
        <authorList>
            <consortium name="The Broad Institute Genomics Platform"/>
            <consortium name="The Broad Institute Genome Sequencing Center for Infectious Disease"/>
            <person name="Wu L."/>
            <person name="Ma J."/>
        </authorList>
    </citation>
    <scope>NUCLEOTIDE SEQUENCE [LARGE SCALE GENOMIC DNA]</scope>
    <source>
        <strain evidence="7">Q85</strain>
    </source>
</reference>
<proteinExistence type="inferred from homology"/>
<dbReference type="Proteomes" id="UP001597283">
    <property type="component" value="Unassembled WGS sequence"/>
</dbReference>
<organism evidence="6 7">
    <name type="scientific">Sphingomonas floccifaciens</name>
    <dbReference type="NCBI Taxonomy" id="1844115"/>
    <lineage>
        <taxon>Bacteria</taxon>
        <taxon>Pseudomonadati</taxon>
        <taxon>Pseudomonadota</taxon>
        <taxon>Alphaproteobacteria</taxon>
        <taxon>Sphingomonadales</taxon>
        <taxon>Sphingomonadaceae</taxon>
        <taxon>Sphingomonas</taxon>
    </lineage>
</organism>
<dbReference type="PIRSF" id="PIRSF015582">
    <property type="entry name" value="Cit_lyase_B"/>
    <property type="match status" value="1"/>
</dbReference>
<dbReference type="InterPro" id="IPR005000">
    <property type="entry name" value="Aldolase/citrate-lyase_domain"/>
</dbReference>
<evidence type="ECO:0000313" key="6">
    <source>
        <dbReference type="EMBL" id="MFD1787176.1"/>
    </source>
</evidence>
<dbReference type="InterPro" id="IPR040442">
    <property type="entry name" value="Pyrv_kinase-like_dom_sf"/>
</dbReference>
<dbReference type="InterPro" id="IPR015813">
    <property type="entry name" value="Pyrv/PenolPyrv_kinase-like_dom"/>
</dbReference>
<keyword evidence="7" id="KW-1185">Reference proteome</keyword>
<evidence type="ECO:0000256" key="3">
    <source>
        <dbReference type="ARBA" id="ARBA00022723"/>
    </source>
</evidence>
<dbReference type="SUPFAM" id="SSF51621">
    <property type="entry name" value="Phosphoenolpyruvate/pyruvate domain"/>
    <property type="match status" value="1"/>
</dbReference>
<evidence type="ECO:0000256" key="1">
    <source>
        <dbReference type="ARBA" id="ARBA00001946"/>
    </source>
</evidence>